<accession>A0A084G453</accession>
<reference evidence="2 3" key="1">
    <citation type="journal article" date="2014" name="Genome Announc.">
        <title>Draft genome sequence of the pathogenic fungus Scedosporium apiospermum.</title>
        <authorList>
            <person name="Vandeputte P."/>
            <person name="Ghamrawi S."/>
            <person name="Rechenmann M."/>
            <person name="Iltis A."/>
            <person name="Giraud S."/>
            <person name="Fleury M."/>
            <person name="Thornton C."/>
            <person name="Delhaes L."/>
            <person name="Meyer W."/>
            <person name="Papon N."/>
            <person name="Bouchara J.P."/>
        </authorList>
    </citation>
    <scope>NUCLEOTIDE SEQUENCE [LARGE SCALE GENOMIC DNA]</scope>
    <source>
        <strain evidence="2 3">IHEM 14462</strain>
    </source>
</reference>
<feature type="compositionally biased region" description="Acidic residues" evidence="1">
    <location>
        <begin position="181"/>
        <end position="196"/>
    </location>
</feature>
<dbReference type="VEuPathDB" id="FungiDB:SAPIO_CDS6358"/>
<comment type="caution">
    <text evidence="2">The sequence shown here is derived from an EMBL/GenBank/DDBJ whole genome shotgun (WGS) entry which is preliminary data.</text>
</comment>
<organism evidence="2 3">
    <name type="scientific">Pseudallescheria apiosperma</name>
    <name type="common">Scedosporium apiospermum</name>
    <dbReference type="NCBI Taxonomy" id="563466"/>
    <lineage>
        <taxon>Eukaryota</taxon>
        <taxon>Fungi</taxon>
        <taxon>Dikarya</taxon>
        <taxon>Ascomycota</taxon>
        <taxon>Pezizomycotina</taxon>
        <taxon>Sordariomycetes</taxon>
        <taxon>Hypocreomycetidae</taxon>
        <taxon>Microascales</taxon>
        <taxon>Microascaceae</taxon>
        <taxon>Scedosporium</taxon>
    </lineage>
</organism>
<feature type="region of interest" description="Disordered" evidence="1">
    <location>
        <begin position="175"/>
        <end position="209"/>
    </location>
</feature>
<dbReference type="Proteomes" id="UP000028545">
    <property type="component" value="Unassembled WGS sequence"/>
</dbReference>
<feature type="region of interest" description="Disordered" evidence="1">
    <location>
        <begin position="1"/>
        <end position="21"/>
    </location>
</feature>
<dbReference type="AlphaFoldDB" id="A0A084G453"/>
<dbReference type="RefSeq" id="XP_016641914.1">
    <property type="nucleotide sequence ID" value="XM_016788480.1"/>
</dbReference>
<sequence>MASGEDSKLRIQTLEEPLKPAQARVEQAQARADQAEKQLAETMFSDFLHICHTDVFLQIKVQRNSLLATTGGLSHDGEPLPSCGQHSASKNYSPPPPGPPGWLGVPREQILADKKLASEEDLEKFECLAVEGCDLDVIPRFLELVEQGDAASPRINSSGNKNPTIAHVSFNNYPFDVTATDSDEGETGESGSEPESDGAASSQQPEWGL</sequence>
<name>A0A084G453_PSEDA</name>
<protein>
    <submittedName>
        <fullName evidence="2">Uncharacterized protein</fullName>
    </submittedName>
</protein>
<dbReference type="HOGENOM" id="CLU_1316067_0_0_1"/>
<evidence type="ECO:0000313" key="3">
    <source>
        <dbReference type="Proteomes" id="UP000028545"/>
    </source>
</evidence>
<gene>
    <name evidence="2" type="ORF">SAPIO_CDS6358</name>
</gene>
<feature type="region of interest" description="Disordered" evidence="1">
    <location>
        <begin position="73"/>
        <end position="100"/>
    </location>
</feature>
<dbReference type="GeneID" id="27725430"/>
<keyword evidence="3" id="KW-1185">Reference proteome</keyword>
<dbReference type="KEGG" id="sapo:SAPIO_CDS6358"/>
<evidence type="ECO:0000313" key="2">
    <source>
        <dbReference type="EMBL" id="KEZ42115.1"/>
    </source>
</evidence>
<evidence type="ECO:0000256" key="1">
    <source>
        <dbReference type="SAM" id="MobiDB-lite"/>
    </source>
</evidence>
<dbReference type="EMBL" id="JOWA01000102">
    <property type="protein sequence ID" value="KEZ42115.1"/>
    <property type="molecule type" value="Genomic_DNA"/>
</dbReference>
<proteinExistence type="predicted"/>